<reference evidence="2 3" key="1">
    <citation type="submission" date="2018-07" db="EMBL/GenBank/DDBJ databases">
        <title>Lactobacillus curvatus genome sequence.</title>
        <authorList>
            <person name="Prechtl R."/>
        </authorList>
    </citation>
    <scope>NUCLEOTIDE SEQUENCE [LARGE SCALE GENOMIC DNA]</scope>
    <source>
        <strain evidence="2 3">TMW 1.1928</strain>
    </source>
</reference>
<evidence type="ECO:0000313" key="3">
    <source>
        <dbReference type="Proteomes" id="UP000257607"/>
    </source>
</evidence>
<keyword evidence="1" id="KW-0472">Membrane</keyword>
<evidence type="ECO:0000256" key="1">
    <source>
        <dbReference type="SAM" id="Phobius"/>
    </source>
</evidence>
<sequence>MVVVFLVVVFLVAVFLAVVFLAGAFFLVVAIFLGAAFFLAGAFFSTGSSLGACEPITTASKSFVSKSAIFVQLAAAASSNEATVPIKSIRMFERLMSGDVTYK</sequence>
<accession>A0A385ABX0</accession>
<name>A0A385ABX0_LATCU</name>
<keyword evidence="1" id="KW-0812">Transmembrane</keyword>
<dbReference type="EMBL" id="CP031003">
    <property type="protein sequence ID" value="AXN35124.1"/>
    <property type="molecule type" value="Genomic_DNA"/>
</dbReference>
<dbReference type="Proteomes" id="UP000257607">
    <property type="component" value="Chromosome"/>
</dbReference>
<dbReference type="AlphaFoldDB" id="A0A385ABX0"/>
<organism evidence="2 3">
    <name type="scientific">Latilactobacillus curvatus</name>
    <name type="common">Lactobacillus curvatus</name>
    <dbReference type="NCBI Taxonomy" id="28038"/>
    <lineage>
        <taxon>Bacteria</taxon>
        <taxon>Bacillati</taxon>
        <taxon>Bacillota</taxon>
        <taxon>Bacilli</taxon>
        <taxon>Lactobacillales</taxon>
        <taxon>Lactobacillaceae</taxon>
        <taxon>Latilactobacillus</taxon>
    </lineage>
</organism>
<gene>
    <name evidence="2" type="ORF">DT351_01555</name>
</gene>
<protein>
    <submittedName>
        <fullName evidence="2">Uncharacterized protein</fullName>
    </submittedName>
</protein>
<keyword evidence="1" id="KW-1133">Transmembrane helix</keyword>
<evidence type="ECO:0000313" key="2">
    <source>
        <dbReference type="EMBL" id="AXN35124.1"/>
    </source>
</evidence>
<proteinExistence type="predicted"/>
<feature type="transmembrane region" description="Helical" evidence="1">
    <location>
        <begin position="6"/>
        <end position="39"/>
    </location>
</feature>